<feature type="domain" description="HTH cro/C1-type" evidence="1">
    <location>
        <begin position="57"/>
        <end position="100"/>
    </location>
</feature>
<sequence length="110" mass="11651">MHATTGKTTKPAASVPFDAARFLRADDLAGFLAEAVADGDHRALPLALRTAADVLGMAELARRTGLSRETLYRTLSAKGNPRLDTLGAILGAFGLRLTLAPVPERARKRA</sequence>
<gene>
    <name evidence="3" type="ORF">B1A_03585</name>
    <name evidence="2" type="ORF">B2A_09516</name>
</gene>
<dbReference type="SUPFAM" id="SSF47413">
    <property type="entry name" value="lambda repressor-like DNA-binding domains"/>
    <property type="match status" value="1"/>
</dbReference>
<protein>
    <submittedName>
        <fullName evidence="2">Addiction module antidote protein</fullName>
    </submittedName>
</protein>
<evidence type="ECO:0000313" key="2">
    <source>
        <dbReference type="EMBL" id="EQD44700.1"/>
    </source>
</evidence>
<dbReference type="InterPro" id="IPR010982">
    <property type="entry name" value="Lambda_DNA-bd_dom_sf"/>
</dbReference>
<dbReference type="Gene3D" id="1.10.260.40">
    <property type="entry name" value="lambda repressor-like DNA-binding domains"/>
    <property type="match status" value="1"/>
</dbReference>
<dbReference type="EMBL" id="AUZX01002633">
    <property type="protein sequence ID" value="EQD75929.1"/>
    <property type="molecule type" value="Genomic_DNA"/>
</dbReference>
<dbReference type="InterPro" id="IPR001387">
    <property type="entry name" value="Cro/C1-type_HTH"/>
</dbReference>
<dbReference type="CDD" id="cd00093">
    <property type="entry name" value="HTH_XRE"/>
    <property type="match status" value="1"/>
</dbReference>
<dbReference type="InterPro" id="IPR014057">
    <property type="entry name" value="HI1420"/>
</dbReference>
<dbReference type="EMBL" id="AUZZ01006864">
    <property type="protein sequence ID" value="EQD44700.1"/>
    <property type="molecule type" value="Genomic_DNA"/>
</dbReference>
<organism evidence="2">
    <name type="scientific">mine drainage metagenome</name>
    <dbReference type="NCBI Taxonomy" id="410659"/>
    <lineage>
        <taxon>unclassified sequences</taxon>
        <taxon>metagenomes</taxon>
        <taxon>ecological metagenomes</taxon>
    </lineage>
</organism>
<dbReference type="PANTHER" id="PTHR40275">
    <property type="entry name" value="SSL7038 PROTEIN"/>
    <property type="match status" value="1"/>
</dbReference>
<dbReference type="AlphaFoldDB" id="T1ARP0"/>
<dbReference type="NCBIfam" id="TIGR02684">
    <property type="entry name" value="dnstrm_HI1420"/>
    <property type="match status" value="1"/>
</dbReference>
<name>T1ARP0_9ZZZZ</name>
<dbReference type="GO" id="GO:0003677">
    <property type="term" value="F:DNA binding"/>
    <property type="evidence" value="ECO:0007669"/>
    <property type="project" value="InterPro"/>
</dbReference>
<dbReference type="Pfam" id="PF21716">
    <property type="entry name" value="dnstrm_HI1420"/>
    <property type="match status" value="1"/>
</dbReference>
<dbReference type="PANTHER" id="PTHR40275:SF1">
    <property type="entry name" value="SSL7038 PROTEIN"/>
    <property type="match status" value="1"/>
</dbReference>
<accession>T1ARP0</accession>
<dbReference type="PROSITE" id="PS50943">
    <property type="entry name" value="HTH_CROC1"/>
    <property type="match status" value="1"/>
</dbReference>
<comment type="caution">
    <text evidence="2">The sequence shown here is derived from an EMBL/GenBank/DDBJ whole genome shotgun (WGS) entry which is preliminary data.</text>
</comment>
<reference evidence="2" key="1">
    <citation type="submission" date="2013-08" db="EMBL/GenBank/DDBJ databases">
        <authorList>
            <person name="Mendez C."/>
            <person name="Richter M."/>
            <person name="Ferrer M."/>
            <person name="Sanchez J."/>
        </authorList>
    </citation>
    <scope>NUCLEOTIDE SEQUENCE</scope>
</reference>
<reference evidence="2" key="2">
    <citation type="journal article" date="2014" name="ISME J.">
        <title>Microbial stratification in low pH oxic and suboxic macroscopic growths along an acid mine drainage.</title>
        <authorList>
            <person name="Mendez-Garcia C."/>
            <person name="Mesa V."/>
            <person name="Sprenger R.R."/>
            <person name="Richter M."/>
            <person name="Diez M.S."/>
            <person name="Solano J."/>
            <person name="Bargiela R."/>
            <person name="Golyshina O.V."/>
            <person name="Manteca A."/>
            <person name="Ramos J.L."/>
            <person name="Gallego J.R."/>
            <person name="Llorente I."/>
            <person name="Martins Dos Santos V.A."/>
            <person name="Jensen O.N."/>
            <person name="Pelaez A.I."/>
            <person name="Sanchez J."/>
            <person name="Ferrer M."/>
        </authorList>
    </citation>
    <scope>NUCLEOTIDE SEQUENCE</scope>
</reference>
<proteinExistence type="predicted"/>
<evidence type="ECO:0000313" key="3">
    <source>
        <dbReference type="EMBL" id="EQD75929.1"/>
    </source>
</evidence>
<evidence type="ECO:0000259" key="1">
    <source>
        <dbReference type="PROSITE" id="PS50943"/>
    </source>
</evidence>